<protein>
    <submittedName>
        <fullName evidence="1">Uncharacterized protein</fullName>
    </submittedName>
</protein>
<dbReference type="AlphaFoldDB" id="A0A644ZXZ3"/>
<organism evidence="1">
    <name type="scientific">bioreactor metagenome</name>
    <dbReference type="NCBI Taxonomy" id="1076179"/>
    <lineage>
        <taxon>unclassified sequences</taxon>
        <taxon>metagenomes</taxon>
        <taxon>ecological metagenomes</taxon>
    </lineage>
</organism>
<proteinExistence type="predicted"/>
<evidence type="ECO:0000313" key="1">
    <source>
        <dbReference type="EMBL" id="MPM45805.1"/>
    </source>
</evidence>
<name>A0A644ZXZ3_9ZZZZ</name>
<reference evidence="1" key="1">
    <citation type="submission" date="2019-08" db="EMBL/GenBank/DDBJ databases">
        <authorList>
            <person name="Kucharzyk K."/>
            <person name="Murdoch R.W."/>
            <person name="Higgins S."/>
            <person name="Loffler F."/>
        </authorList>
    </citation>
    <scope>NUCLEOTIDE SEQUENCE</scope>
</reference>
<gene>
    <name evidence="1" type="ORF">SDC9_92497</name>
</gene>
<comment type="caution">
    <text evidence="1">The sequence shown here is derived from an EMBL/GenBank/DDBJ whole genome shotgun (WGS) entry which is preliminary data.</text>
</comment>
<accession>A0A644ZXZ3</accession>
<sequence length="118" mass="12206">MLQAGFSGNALRGLCQFPVAQCAQQVARPDHALPAPLGQPLFGQEVGALLHGLFGLATKAQVAQARAAADQLLVEPGGSDHAGLPLDGQVRFQLHGHAAQALRIVATALLGQVVRHLP</sequence>
<dbReference type="EMBL" id="VSSQ01011021">
    <property type="protein sequence ID" value="MPM45805.1"/>
    <property type="molecule type" value="Genomic_DNA"/>
</dbReference>